<gene>
    <name evidence="1" type="ORF">A9W98_15985</name>
</gene>
<proteinExistence type="predicted"/>
<comment type="caution">
    <text evidence="1">The sequence shown here is derived from an EMBL/GenBank/DDBJ whole genome shotgun (WGS) entry which is preliminary data.</text>
</comment>
<dbReference type="AlphaFoldDB" id="A0A1A6BIV0"/>
<organism evidence="1 2">
    <name type="scientific">Mycobacterium gordonae</name>
    <dbReference type="NCBI Taxonomy" id="1778"/>
    <lineage>
        <taxon>Bacteria</taxon>
        <taxon>Bacillati</taxon>
        <taxon>Actinomycetota</taxon>
        <taxon>Actinomycetes</taxon>
        <taxon>Mycobacteriales</taxon>
        <taxon>Mycobacteriaceae</taxon>
        <taxon>Mycobacterium</taxon>
    </lineage>
</organism>
<dbReference type="Proteomes" id="UP000093757">
    <property type="component" value="Unassembled WGS sequence"/>
</dbReference>
<evidence type="ECO:0000313" key="1">
    <source>
        <dbReference type="EMBL" id="OBS02231.1"/>
    </source>
</evidence>
<sequence length="88" mass="9732">MSEDNNIPELADAQKMRWQAVISDMREMSAGLRDGTTTREDMHAALNRLTSADIDSQTLRNALHIPPDAGPSAQALERILLASIFRRG</sequence>
<protein>
    <submittedName>
        <fullName evidence="1">Uncharacterized protein</fullName>
    </submittedName>
</protein>
<reference evidence="1 2" key="1">
    <citation type="submission" date="2016-06" db="EMBL/GenBank/DDBJ databases">
        <authorList>
            <person name="Kjaerup R.B."/>
            <person name="Dalgaard T.S."/>
            <person name="Juul-Madsen H.R."/>
        </authorList>
    </citation>
    <scope>NUCLEOTIDE SEQUENCE [LARGE SCALE GENOMIC DNA]</scope>
    <source>
        <strain evidence="1 2">1245752.6</strain>
    </source>
</reference>
<accession>A0A1A6BIV0</accession>
<dbReference type="RefSeq" id="WP_065133537.1">
    <property type="nucleotide sequence ID" value="NZ_MAEM01000211.1"/>
</dbReference>
<name>A0A1A6BIV0_MYCGO</name>
<dbReference type="EMBL" id="MAEM01000211">
    <property type="protein sequence ID" value="OBS02231.1"/>
    <property type="molecule type" value="Genomic_DNA"/>
</dbReference>
<evidence type="ECO:0000313" key="2">
    <source>
        <dbReference type="Proteomes" id="UP000093757"/>
    </source>
</evidence>